<evidence type="ECO:0000256" key="4">
    <source>
        <dbReference type="ARBA" id="ARBA00023163"/>
    </source>
</evidence>
<dbReference type="SMART" id="SM00432">
    <property type="entry name" value="MADS"/>
    <property type="match status" value="1"/>
</dbReference>
<sequence length="207" mass="24098">MSSTKQAKGRKTKGKQKIEMKKVENYGDRMITFSKRKTGIFKKMNELVAMCDVEVAFLIFSQPKKPYTFAHPSMKEVADRLKNPSRQEPLKRDDTRPLVEAYKKRRLHDLVKKMEALEEELAMDLEKLKLLKESRNEKKLDKMWWNFPSEGLSAKELQQRYQAMLELRDNLCDNMAHLRLGKDCGGSSSVRVGRRVSGGVRLFDREA</sequence>
<keyword evidence="6" id="KW-0175">Coiled coil</keyword>
<dbReference type="OrthoDB" id="1898716at2759"/>
<dbReference type="InterPro" id="IPR036879">
    <property type="entry name" value="TF_MADSbox_sf"/>
</dbReference>
<protein>
    <recommendedName>
        <fullName evidence="7">MADS-box domain-containing protein</fullName>
    </recommendedName>
</protein>
<keyword evidence="4" id="KW-0804">Transcription</keyword>
<dbReference type="PRINTS" id="PR00404">
    <property type="entry name" value="MADSDOMAIN"/>
</dbReference>
<evidence type="ECO:0000256" key="2">
    <source>
        <dbReference type="ARBA" id="ARBA00023015"/>
    </source>
</evidence>
<dbReference type="ExpressionAtlas" id="A0A5S9X9A4">
    <property type="expression patterns" value="baseline and differential"/>
</dbReference>
<organism evidence="8 9">
    <name type="scientific">Arabidopsis thaliana</name>
    <name type="common">Mouse-ear cress</name>
    <dbReference type="NCBI Taxonomy" id="3702"/>
    <lineage>
        <taxon>Eukaryota</taxon>
        <taxon>Viridiplantae</taxon>
        <taxon>Streptophyta</taxon>
        <taxon>Embryophyta</taxon>
        <taxon>Tracheophyta</taxon>
        <taxon>Spermatophyta</taxon>
        <taxon>Magnoliopsida</taxon>
        <taxon>eudicotyledons</taxon>
        <taxon>Gunneridae</taxon>
        <taxon>Pentapetalae</taxon>
        <taxon>rosids</taxon>
        <taxon>malvids</taxon>
        <taxon>Brassicales</taxon>
        <taxon>Brassicaceae</taxon>
        <taxon>Camelineae</taxon>
        <taxon>Arabidopsis</taxon>
    </lineage>
</organism>
<feature type="coiled-coil region" evidence="6">
    <location>
        <begin position="107"/>
        <end position="174"/>
    </location>
</feature>
<evidence type="ECO:0000313" key="8">
    <source>
        <dbReference type="EMBL" id="CAA0381279.1"/>
    </source>
</evidence>
<dbReference type="AlphaFoldDB" id="A0A5S9X9A4"/>
<keyword evidence="5" id="KW-0539">Nucleus</keyword>
<evidence type="ECO:0000313" key="9">
    <source>
        <dbReference type="Proteomes" id="UP000434276"/>
    </source>
</evidence>
<proteinExistence type="predicted"/>
<reference evidence="8 9" key="1">
    <citation type="submission" date="2019-12" db="EMBL/GenBank/DDBJ databases">
        <authorList>
            <person name="Jiao W.-B."/>
            <person name="Schneeberger K."/>
        </authorList>
    </citation>
    <scope>NUCLEOTIDE SEQUENCE [LARGE SCALE GENOMIC DNA]</scope>
    <source>
        <strain evidence="9">cv. C24</strain>
    </source>
</reference>
<dbReference type="EMBL" id="CACSHJ010000089">
    <property type="protein sequence ID" value="CAA0381279.1"/>
    <property type="molecule type" value="Genomic_DNA"/>
</dbReference>
<dbReference type="PROSITE" id="PS50066">
    <property type="entry name" value="MADS_BOX_2"/>
    <property type="match status" value="1"/>
</dbReference>
<dbReference type="PANTHER" id="PTHR11945">
    <property type="entry name" value="MADS BOX PROTEIN"/>
    <property type="match status" value="1"/>
</dbReference>
<evidence type="ECO:0000256" key="5">
    <source>
        <dbReference type="ARBA" id="ARBA00023242"/>
    </source>
</evidence>
<evidence type="ECO:0000256" key="3">
    <source>
        <dbReference type="ARBA" id="ARBA00023125"/>
    </source>
</evidence>
<dbReference type="Proteomes" id="UP000434276">
    <property type="component" value="Unassembled WGS sequence"/>
</dbReference>
<dbReference type="GO" id="GO:0003677">
    <property type="term" value="F:DNA binding"/>
    <property type="evidence" value="ECO:0007669"/>
    <property type="project" value="UniProtKB-KW"/>
</dbReference>
<dbReference type="GO" id="GO:0005634">
    <property type="term" value="C:nucleus"/>
    <property type="evidence" value="ECO:0007669"/>
    <property type="project" value="UniProtKB-SubCell"/>
</dbReference>
<name>A0A5S9X9A4_ARATH</name>
<evidence type="ECO:0000256" key="6">
    <source>
        <dbReference type="SAM" id="Coils"/>
    </source>
</evidence>
<dbReference type="InterPro" id="IPR002100">
    <property type="entry name" value="TF_MADSbox"/>
</dbReference>
<dbReference type="Pfam" id="PF00319">
    <property type="entry name" value="SRF-TF"/>
    <property type="match status" value="1"/>
</dbReference>
<dbReference type="SUPFAM" id="SSF55455">
    <property type="entry name" value="SRF-like"/>
    <property type="match status" value="1"/>
</dbReference>
<dbReference type="FunFam" id="3.40.1810.10:FF:000053">
    <property type="match status" value="1"/>
</dbReference>
<comment type="subcellular location">
    <subcellularLocation>
        <location evidence="1">Nucleus</location>
    </subcellularLocation>
</comment>
<dbReference type="PANTHER" id="PTHR11945:SF821">
    <property type="entry name" value="AGAMOUS-LIKE 57"/>
    <property type="match status" value="1"/>
</dbReference>
<dbReference type="Gene3D" id="3.40.1810.10">
    <property type="entry name" value="Transcription factor, MADS-box"/>
    <property type="match status" value="1"/>
</dbReference>
<keyword evidence="2" id="KW-0805">Transcription regulation</keyword>
<feature type="domain" description="MADS-box" evidence="7">
    <location>
        <begin position="13"/>
        <end position="73"/>
    </location>
</feature>
<accession>A0A5S9X9A4</accession>
<evidence type="ECO:0000256" key="1">
    <source>
        <dbReference type="ARBA" id="ARBA00004123"/>
    </source>
</evidence>
<dbReference type="GO" id="GO:0046983">
    <property type="term" value="F:protein dimerization activity"/>
    <property type="evidence" value="ECO:0007669"/>
    <property type="project" value="InterPro"/>
</dbReference>
<evidence type="ECO:0000259" key="7">
    <source>
        <dbReference type="PROSITE" id="PS50066"/>
    </source>
</evidence>
<gene>
    <name evidence="8" type="ORF">C24_LOCUS11533</name>
</gene>
<keyword evidence="3" id="KW-0238">DNA-binding</keyword>